<dbReference type="AlphaFoldDB" id="A0A8J2ZCR0"/>
<gene>
    <name evidence="1" type="ORF">GCM10010964_27540</name>
</gene>
<proteinExistence type="predicted"/>
<dbReference type="RefSeq" id="WP_188901168.1">
    <property type="nucleotide sequence ID" value="NZ_BMKS01000008.1"/>
</dbReference>
<comment type="caution">
    <text evidence="1">The sequence shown here is derived from an EMBL/GenBank/DDBJ whole genome shotgun (WGS) entry which is preliminary data.</text>
</comment>
<organism evidence="1 2">
    <name type="scientific">Caldovatus sediminis</name>
    <dbReference type="NCBI Taxonomy" id="2041189"/>
    <lineage>
        <taxon>Bacteria</taxon>
        <taxon>Pseudomonadati</taxon>
        <taxon>Pseudomonadota</taxon>
        <taxon>Alphaproteobacteria</taxon>
        <taxon>Acetobacterales</taxon>
        <taxon>Roseomonadaceae</taxon>
        <taxon>Caldovatus</taxon>
    </lineage>
</organism>
<keyword evidence="2" id="KW-1185">Reference proteome</keyword>
<reference evidence="1 2" key="1">
    <citation type="journal article" date="2014" name="Int. J. Syst. Evol. Microbiol.">
        <title>Complete genome sequence of Corynebacterium casei LMG S-19264T (=DSM 44701T), isolated from a smear-ripened cheese.</title>
        <authorList>
            <consortium name="US DOE Joint Genome Institute (JGI-PGF)"/>
            <person name="Walter F."/>
            <person name="Albersmeier A."/>
            <person name="Kalinowski J."/>
            <person name="Ruckert C."/>
        </authorList>
    </citation>
    <scope>NUCLEOTIDE SEQUENCE [LARGE SCALE GENOMIC DNA]</scope>
    <source>
        <strain evidence="1 2">CGMCC 1.16330</strain>
    </source>
</reference>
<sequence>MSGLRISAAGLADLARGKERQARAAGADGLDLRLSAESGMDARDIMVLRRFTAERNLLIIFRCPRRAARAFHGTLPAKTFATKAKTNETGTVLGHGGQLMVSDYDMMSCWRFTGTGFQKISISALEPGAPRGRWSPEARDLVRELNRHLVTKLQHGCQDDFLNAEKNPGVKLADHFLAIRMGDGVYLPDPIHCENFYLAHALFWPYLSNGRHRGSGPAAGAG</sequence>
<dbReference type="EMBL" id="BMKS01000008">
    <property type="protein sequence ID" value="GGG38326.1"/>
    <property type="molecule type" value="Genomic_DNA"/>
</dbReference>
<evidence type="ECO:0000313" key="1">
    <source>
        <dbReference type="EMBL" id="GGG38326.1"/>
    </source>
</evidence>
<evidence type="ECO:0000313" key="2">
    <source>
        <dbReference type="Proteomes" id="UP000597507"/>
    </source>
</evidence>
<protein>
    <submittedName>
        <fullName evidence="1">Uncharacterized protein</fullName>
    </submittedName>
</protein>
<name>A0A8J2ZCR0_9PROT</name>
<dbReference type="Proteomes" id="UP000597507">
    <property type="component" value="Unassembled WGS sequence"/>
</dbReference>
<accession>A0A8J2ZCR0</accession>